<dbReference type="InterPro" id="IPR000160">
    <property type="entry name" value="GGDEF_dom"/>
</dbReference>
<dbReference type="PROSITE" id="PS50887">
    <property type="entry name" value="GGDEF"/>
    <property type="match status" value="1"/>
</dbReference>
<feature type="domain" description="GGDEF" evidence="3">
    <location>
        <begin position="355"/>
        <end position="487"/>
    </location>
</feature>
<dbReference type="NCBIfam" id="TIGR00254">
    <property type="entry name" value="GGDEF"/>
    <property type="match status" value="1"/>
</dbReference>
<dbReference type="EMBL" id="PDOE01000004">
    <property type="protein sequence ID" value="RKL67304.1"/>
    <property type="molecule type" value="Genomic_DNA"/>
</dbReference>
<dbReference type="OrthoDB" id="9759607at2"/>
<dbReference type="Pfam" id="PF00990">
    <property type="entry name" value="GGDEF"/>
    <property type="match status" value="1"/>
</dbReference>
<dbReference type="AlphaFoldDB" id="A0A3A9K2D6"/>
<keyword evidence="1" id="KW-0472">Membrane</keyword>
<accession>A0A3A9K2D6</accession>
<feature type="transmembrane region" description="Helical" evidence="1">
    <location>
        <begin position="163"/>
        <end position="188"/>
    </location>
</feature>
<dbReference type="SUPFAM" id="SSF141868">
    <property type="entry name" value="EAL domain-like"/>
    <property type="match status" value="1"/>
</dbReference>
<feature type="transmembrane region" description="Helical" evidence="1">
    <location>
        <begin position="268"/>
        <end position="285"/>
    </location>
</feature>
<feature type="transmembrane region" description="Helical" evidence="1">
    <location>
        <begin position="101"/>
        <end position="119"/>
    </location>
</feature>
<dbReference type="SMART" id="SM00052">
    <property type="entry name" value="EAL"/>
    <property type="match status" value="1"/>
</dbReference>
<dbReference type="CDD" id="cd01948">
    <property type="entry name" value="EAL"/>
    <property type="match status" value="1"/>
</dbReference>
<feature type="transmembrane region" description="Helical" evidence="1">
    <location>
        <begin position="131"/>
        <end position="151"/>
    </location>
</feature>
<dbReference type="PROSITE" id="PS50883">
    <property type="entry name" value="EAL"/>
    <property type="match status" value="1"/>
</dbReference>
<dbReference type="InterPro" id="IPR035919">
    <property type="entry name" value="EAL_sf"/>
</dbReference>
<dbReference type="Gene3D" id="3.30.70.270">
    <property type="match status" value="1"/>
</dbReference>
<comment type="caution">
    <text evidence="4">The sequence shown here is derived from an EMBL/GenBank/DDBJ whole genome shotgun (WGS) entry which is preliminary data.</text>
</comment>
<feature type="transmembrane region" description="Helical" evidence="1">
    <location>
        <begin position="200"/>
        <end position="218"/>
    </location>
</feature>
<dbReference type="PANTHER" id="PTHR44757">
    <property type="entry name" value="DIGUANYLATE CYCLASE DGCP"/>
    <property type="match status" value="1"/>
</dbReference>
<evidence type="ECO:0000256" key="1">
    <source>
        <dbReference type="SAM" id="Phobius"/>
    </source>
</evidence>
<dbReference type="RefSeq" id="WP_110937208.1">
    <property type="nucleotide sequence ID" value="NZ_KZ614146.1"/>
</dbReference>
<feature type="domain" description="EAL" evidence="2">
    <location>
        <begin position="496"/>
        <end position="748"/>
    </location>
</feature>
<protein>
    <submittedName>
        <fullName evidence="4">GGDEF-domain containing protein</fullName>
    </submittedName>
</protein>
<dbReference type="InterPro" id="IPR029787">
    <property type="entry name" value="Nucleotide_cyclase"/>
</dbReference>
<evidence type="ECO:0000313" key="4">
    <source>
        <dbReference type="EMBL" id="RKL67304.1"/>
    </source>
</evidence>
<dbReference type="InterPro" id="IPR001633">
    <property type="entry name" value="EAL_dom"/>
</dbReference>
<feature type="transmembrane region" description="Helical" evidence="1">
    <location>
        <begin position="65"/>
        <end position="89"/>
    </location>
</feature>
<evidence type="ECO:0000259" key="3">
    <source>
        <dbReference type="PROSITE" id="PS50887"/>
    </source>
</evidence>
<dbReference type="InterPro" id="IPR043128">
    <property type="entry name" value="Rev_trsase/Diguanyl_cyclase"/>
</dbReference>
<sequence length="754" mass="85932">MMTKKQSGALLITIIITLFYVWNYLFKENEWMGALGASSIPFIGGTLSLIWLYQAYRKNRTKQRYFWLLLIFGVSLNISGNLIWIFVLITRGDTIYPDISWLFWLLAYIFYLAALIYKTRIINGFGANNPYLFNINVFMLVVSVISIHYFIEPLIVIQSNSFLMTIINIGFQITNLSIAFVLTCLYYLARHSIEKKLIQIIIVAFSLQLLADFGYTFLSIYGTYGIGGFLEPLWVFAVMLIGFASFFEQENPYNKIQPKKYVSEKEPIFPYISAVILIVLVSQSYEWKLNALSIGISIIFFMIITRHLSIIKKNKNLMSEYRNLAFHDSLTGLNNRTSFHHDLGLQMGLAKQNDSTVALLLIDLDQFKLVNDTLGHQIGDQLLKLASIRLQYSTDDDAEIYRIGGDEFVIILSETTEENCIIAAKNILNEFSKSFSVAGHEMTVTASIGISLYPEHGEDRESLLKNADAAMYLAKGNGRNKFRFYNSELNEIMVRKMKIDSELRKAIDNNEFHLVYQPKINLQSREIIGMEALLRWDSTELGSVSPVEFISIAEETGQIVAIGEWVLETACKQNKRWQEEGFPLLCVSVNVSVPQFQQNAFLETVKGVLQNTGLEPQFLELEITESVMQNKAESTELLRGLRKIGVKTSIDDFGTGYSSLNILRELPIDTIKIDKSFIDGILDSASESMIKTIMDIGLNLNLEVIAEGIEYECQVEMLEKYNCRFGQGYLFLKPTDRAGFERYLETYTAQTSLN</sequence>
<dbReference type="Proteomes" id="UP000281498">
    <property type="component" value="Unassembled WGS sequence"/>
</dbReference>
<feature type="transmembrane region" description="Helical" evidence="1">
    <location>
        <begin position="7"/>
        <end position="25"/>
    </location>
</feature>
<feature type="transmembrane region" description="Helical" evidence="1">
    <location>
        <begin position="31"/>
        <end position="53"/>
    </location>
</feature>
<dbReference type="CDD" id="cd01949">
    <property type="entry name" value="GGDEF"/>
    <property type="match status" value="1"/>
</dbReference>
<gene>
    <name evidence="4" type="ORF">CR203_12440</name>
</gene>
<feature type="transmembrane region" description="Helical" evidence="1">
    <location>
        <begin position="224"/>
        <end position="247"/>
    </location>
</feature>
<dbReference type="SUPFAM" id="SSF55073">
    <property type="entry name" value="Nucleotide cyclase"/>
    <property type="match status" value="1"/>
</dbReference>
<evidence type="ECO:0000259" key="2">
    <source>
        <dbReference type="PROSITE" id="PS50883"/>
    </source>
</evidence>
<dbReference type="Gene3D" id="3.20.20.450">
    <property type="entry name" value="EAL domain"/>
    <property type="match status" value="1"/>
</dbReference>
<reference evidence="4 5" key="1">
    <citation type="submission" date="2017-10" db="EMBL/GenBank/DDBJ databases">
        <title>Bacillus sp. nov., a halophilic bacterium isolated from a Keqin Lake.</title>
        <authorList>
            <person name="Wang H."/>
        </authorList>
    </citation>
    <scope>NUCLEOTIDE SEQUENCE [LARGE SCALE GENOMIC DNA]</scope>
    <source>
        <strain evidence="4 5">KCTC 13187</strain>
    </source>
</reference>
<dbReference type="InterPro" id="IPR052155">
    <property type="entry name" value="Biofilm_reg_signaling"/>
</dbReference>
<organism evidence="4 5">
    <name type="scientific">Salipaludibacillus neizhouensis</name>
    <dbReference type="NCBI Taxonomy" id="885475"/>
    <lineage>
        <taxon>Bacteria</taxon>
        <taxon>Bacillati</taxon>
        <taxon>Bacillota</taxon>
        <taxon>Bacilli</taxon>
        <taxon>Bacillales</taxon>
        <taxon>Bacillaceae</taxon>
    </lineage>
</organism>
<name>A0A3A9K2D6_9BACI</name>
<dbReference type="SMART" id="SM00267">
    <property type="entry name" value="GGDEF"/>
    <property type="match status" value="1"/>
</dbReference>
<keyword evidence="1" id="KW-1133">Transmembrane helix</keyword>
<feature type="transmembrane region" description="Helical" evidence="1">
    <location>
        <begin position="291"/>
        <end position="309"/>
    </location>
</feature>
<dbReference type="Pfam" id="PF00563">
    <property type="entry name" value="EAL"/>
    <property type="match status" value="1"/>
</dbReference>
<dbReference type="PANTHER" id="PTHR44757:SF2">
    <property type="entry name" value="BIOFILM ARCHITECTURE MAINTENANCE PROTEIN MBAA"/>
    <property type="match status" value="1"/>
</dbReference>
<keyword evidence="1" id="KW-0812">Transmembrane</keyword>
<keyword evidence="5" id="KW-1185">Reference proteome</keyword>
<proteinExistence type="predicted"/>
<evidence type="ECO:0000313" key="5">
    <source>
        <dbReference type="Proteomes" id="UP000281498"/>
    </source>
</evidence>
<dbReference type="FunFam" id="3.30.70.270:FF:000001">
    <property type="entry name" value="Diguanylate cyclase domain protein"/>
    <property type="match status" value="1"/>
</dbReference>